<dbReference type="AlphaFoldDB" id="A0A2H0YUM4"/>
<dbReference type="PANTHER" id="PTHR30313">
    <property type="entry name" value="DNA PRIMASE"/>
    <property type="match status" value="1"/>
</dbReference>
<feature type="domain" description="Toprim" evidence="15">
    <location>
        <begin position="274"/>
        <end position="355"/>
    </location>
</feature>
<dbReference type="GO" id="GO:0000428">
    <property type="term" value="C:DNA-directed RNA polymerase complex"/>
    <property type="evidence" value="ECO:0007669"/>
    <property type="project" value="UniProtKB-KW"/>
</dbReference>
<evidence type="ECO:0000256" key="8">
    <source>
        <dbReference type="ARBA" id="ARBA00022833"/>
    </source>
</evidence>
<keyword evidence="1 12" id="KW-0240">DNA-directed RNA polymerase</keyword>
<evidence type="ECO:0000256" key="1">
    <source>
        <dbReference type="ARBA" id="ARBA00022478"/>
    </source>
</evidence>
<feature type="zinc finger region" description="CHC2-type" evidence="12 14">
    <location>
        <begin position="50"/>
        <end position="74"/>
    </location>
</feature>
<dbReference type="InterPro" id="IPR034151">
    <property type="entry name" value="TOPRIM_DnaG_bac"/>
</dbReference>
<dbReference type="InterPro" id="IPR036977">
    <property type="entry name" value="DNA_primase_Znf_CHC2"/>
</dbReference>
<dbReference type="Pfam" id="PF13155">
    <property type="entry name" value="Toprim_2"/>
    <property type="match status" value="1"/>
</dbReference>
<keyword evidence="5 12" id="KW-0235">DNA replication</keyword>
<dbReference type="GO" id="GO:0003899">
    <property type="term" value="F:DNA-directed RNA polymerase activity"/>
    <property type="evidence" value="ECO:0007669"/>
    <property type="project" value="UniProtKB-UniRule"/>
</dbReference>
<evidence type="ECO:0000256" key="6">
    <source>
        <dbReference type="ARBA" id="ARBA00022723"/>
    </source>
</evidence>
<evidence type="ECO:0000256" key="2">
    <source>
        <dbReference type="ARBA" id="ARBA00022515"/>
    </source>
</evidence>
<dbReference type="Gene3D" id="3.90.580.10">
    <property type="entry name" value="Zinc finger, CHC2-type domain"/>
    <property type="match status" value="1"/>
</dbReference>
<dbReference type="InterPro" id="IPR002694">
    <property type="entry name" value="Znf_CHC2"/>
</dbReference>
<keyword evidence="7 12" id="KW-0863">Zinc-finger</keyword>
<keyword evidence="9" id="KW-0460">Magnesium</keyword>
<evidence type="ECO:0000313" key="17">
    <source>
        <dbReference type="Proteomes" id="UP000228711"/>
    </source>
</evidence>
<dbReference type="Gene3D" id="3.40.1360.10">
    <property type="match status" value="1"/>
</dbReference>
<dbReference type="SUPFAM" id="SSF56731">
    <property type="entry name" value="DNA primase core"/>
    <property type="match status" value="1"/>
</dbReference>
<dbReference type="GO" id="GO:0005737">
    <property type="term" value="C:cytoplasm"/>
    <property type="evidence" value="ECO:0007669"/>
    <property type="project" value="TreeGrafter"/>
</dbReference>
<proteinExistence type="inferred from homology"/>
<evidence type="ECO:0000313" key="16">
    <source>
        <dbReference type="EMBL" id="PIS41999.1"/>
    </source>
</evidence>
<dbReference type="PIRSF" id="PIRSF002811">
    <property type="entry name" value="DnaG"/>
    <property type="match status" value="1"/>
</dbReference>
<dbReference type="FunFam" id="3.90.580.10:FF:000001">
    <property type="entry name" value="DNA primase"/>
    <property type="match status" value="1"/>
</dbReference>
<dbReference type="EMBL" id="PEXV01000004">
    <property type="protein sequence ID" value="PIS41999.1"/>
    <property type="molecule type" value="Genomic_DNA"/>
</dbReference>
<keyword evidence="3 12" id="KW-0808">Transferase</keyword>
<sequence>MCRDWGSFNVPENIMPTDNIEEIKSKINILELIKEYIEVKPAGVYHKALCPFHNEKTPSFIISPDRQIYHCFGCGEHGDIFTFVEKMEGVEFPEALRLLAKKAGVEIRNEDPRMRNERTKLIDIVRFASRVYQEHLKRVPPNHPVKEYLQARGITQEVIDTFQIGFAPDSWDALFGALKKKNIRQEDALAAGLLVRKDDGTGFYDRFRARLMFPIADVHGTIVGFGGRVIPTLSARCLGKEAAKYINTPQTPIYNKSGILYGLYLAKNSIRTQKHVVVVEGYMDCIAAHRIGTEYVVASSGTAFTEGQAKLLKRFTDTVLVAYDMDEAGIAASARGVSVLLREGMTVRVVSLPDKKDPDDVIREDSNIWKDAISHPKLFLDFAFDQTLKNRNLANVEDKKSVAGVLLPLISNIGNDIEQTHYLQKLSSLIQVDESVLRNSIQVKKEDVALNKKPSGMPLAAKKSSGDALAEELLSIILKKPSFYSSINNVLAPEAIQNPHLQALYTSLQNQYNKSHELHIEKLREELSQEASTKNLVQYLDIAELGVARLSDDQVDGIGTQLVYAIMRDYLKLELTRLTRHIQAAEKSDDKDKLKGLVSKFEHIARELKHFTSNM</sequence>
<dbReference type="InterPro" id="IPR013264">
    <property type="entry name" value="DNAG_N"/>
</dbReference>
<dbReference type="NCBIfam" id="TIGR01391">
    <property type="entry name" value="dnaG"/>
    <property type="match status" value="1"/>
</dbReference>
<evidence type="ECO:0000256" key="3">
    <source>
        <dbReference type="ARBA" id="ARBA00022679"/>
    </source>
</evidence>
<evidence type="ECO:0000256" key="9">
    <source>
        <dbReference type="ARBA" id="ARBA00022842"/>
    </source>
</evidence>
<dbReference type="HAMAP" id="MF_00974">
    <property type="entry name" value="DNA_primase_DnaG"/>
    <property type="match status" value="1"/>
</dbReference>
<keyword evidence="8 12" id="KW-0862">Zinc</keyword>
<dbReference type="InterPro" id="IPR006171">
    <property type="entry name" value="TOPRIM_dom"/>
</dbReference>
<comment type="caution">
    <text evidence="16">The sequence shown here is derived from an EMBL/GenBank/DDBJ whole genome shotgun (WGS) entry which is preliminary data.</text>
</comment>
<dbReference type="InterPro" id="IPR016136">
    <property type="entry name" value="DNA_helicase_N/primase_C"/>
</dbReference>
<accession>A0A2H0YUM4</accession>
<comment type="function">
    <text evidence="12 13">RNA polymerase that catalyzes the synthesis of short RNA molecules used as primers for DNA polymerase during DNA replication.</text>
</comment>
<dbReference type="Gene3D" id="1.10.860.10">
    <property type="entry name" value="DNAb Helicase, Chain A"/>
    <property type="match status" value="1"/>
</dbReference>
<dbReference type="InterPro" id="IPR030846">
    <property type="entry name" value="DnaG_bac"/>
</dbReference>
<dbReference type="Pfam" id="PF01807">
    <property type="entry name" value="Zn_ribbon_DnaG"/>
    <property type="match status" value="1"/>
</dbReference>
<dbReference type="InterPro" id="IPR019475">
    <property type="entry name" value="DNA_primase_DnaB-bd"/>
</dbReference>
<evidence type="ECO:0000256" key="11">
    <source>
        <dbReference type="ARBA" id="ARBA00023163"/>
    </source>
</evidence>
<organism evidence="16 17">
    <name type="scientific">Candidatus Kerfeldbacteria bacterium CG08_land_8_20_14_0_20_42_7</name>
    <dbReference type="NCBI Taxonomy" id="2014245"/>
    <lineage>
        <taxon>Bacteria</taxon>
        <taxon>Candidatus Kerfeldiibacteriota</taxon>
    </lineage>
</organism>
<evidence type="ECO:0000256" key="4">
    <source>
        <dbReference type="ARBA" id="ARBA00022695"/>
    </source>
</evidence>
<dbReference type="SMART" id="SM00493">
    <property type="entry name" value="TOPRIM"/>
    <property type="match status" value="1"/>
</dbReference>
<evidence type="ECO:0000256" key="14">
    <source>
        <dbReference type="PIRSR" id="PIRSR002811-1"/>
    </source>
</evidence>
<evidence type="ECO:0000256" key="10">
    <source>
        <dbReference type="ARBA" id="ARBA00023125"/>
    </source>
</evidence>
<dbReference type="Pfam" id="PF08275">
    <property type="entry name" value="DNAG_N"/>
    <property type="match status" value="1"/>
</dbReference>
<evidence type="ECO:0000256" key="7">
    <source>
        <dbReference type="ARBA" id="ARBA00022771"/>
    </source>
</evidence>
<keyword evidence="11 12" id="KW-0804">Transcription</keyword>
<keyword evidence="4 12" id="KW-0548">Nucleotidyltransferase</keyword>
<keyword evidence="6 12" id="KW-0479">Metal-binding</keyword>
<comment type="domain">
    <text evidence="12">Contains an N-terminal zinc-binding domain, a central core domain that contains the primase activity, and a C-terminal DnaB-binding domain.</text>
</comment>
<evidence type="ECO:0000259" key="15">
    <source>
        <dbReference type="PROSITE" id="PS50880"/>
    </source>
</evidence>
<dbReference type="GO" id="GO:0003677">
    <property type="term" value="F:DNA binding"/>
    <property type="evidence" value="ECO:0007669"/>
    <property type="project" value="UniProtKB-KW"/>
</dbReference>
<dbReference type="SMART" id="SM00400">
    <property type="entry name" value="ZnF_CHCC"/>
    <property type="match status" value="1"/>
</dbReference>
<evidence type="ECO:0000256" key="5">
    <source>
        <dbReference type="ARBA" id="ARBA00022705"/>
    </source>
</evidence>
<reference evidence="17" key="1">
    <citation type="submission" date="2017-09" db="EMBL/GenBank/DDBJ databases">
        <title>Depth-based differentiation of microbial function through sediment-hosted aquifers and enrichment of novel symbionts in the deep terrestrial subsurface.</title>
        <authorList>
            <person name="Probst A.J."/>
            <person name="Ladd B."/>
            <person name="Jarett J.K."/>
            <person name="Geller-Mcgrath D.E."/>
            <person name="Sieber C.M.K."/>
            <person name="Emerson J.B."/>
            <person name="Anantharaman K."/>
            <person name="Thomas B.C."/>
            <person name="Malmstrom R."/>
            <person name="Stieglmeier M."/>
            <person name="Klingl A."/>
            <person name="Woyke T."/>
            <person name="Ryan C.M."/>
            <person name="Banfield J.F."/>
        </authorList>
    </citation>
    <scope>NUCLEOTIDE SEQUENCE [LARGE SCALE GENOMIC DNA]</scope>
</reference>
<keyword evidence="2 12" id="KW-0639">Primosome</keyword>
<dbReference type="Proteomes" id="UP000228711">
    <property type="component" value="Unassembled WGS sequence"/>
</dbReference>
<gene>
    <name evidence="12" type="primary">dnaG</name>
    <name evidence="16" type="ORF">COT25_00085</name>
</gene>
<dbReference type="GO" id="GO:0006269">
    <property type="term" value="P:DNA replication, synthesis of primer"/>
    <property type="evidence" value="ECO:0007669"/>
    <property type="project" value="UniProtKB-UniRule"/>
</dbReference>
<dbReference type="Gene3D" id="3.90.980.10">
    <property type="entry name" value="DNA primase, catalytic core, N-terminal domain"/>
    <property type="match status" value="1"/>
</dbReference>
<evidence type="ECO:0000256" key="13">
    <source>
        <dbReference type="PIRNR" id="PIRNR002811"/>
    </source>
</evidence>
<comment type="similarity">
    <text evidence="12 13">Belongs to the DnaG primase family.</text>
</comment>
<dbReference type="EC" id="2.7.7.101" evidence="12"/>
<dbReference type="CDD" id="cd03364">
    <property type="entry name" value="TOPRIM_DnaG_primases"/>
    <property type="match status" value="1"/>
</dbReference>
<comment type="cofactor">
    <cofactor evidence="12 13 14">
        <name>Zn(2+)</name>
        <dbReference type="ChEBI" id="CHEBI:29105"/>
    </cofactor>
    <text evidence="12 13 14">Binds 1 zinc ion per monomer.</text>
</comment>
<keyword evidence="10 12" id="KW-0238">DNA-binding</keyword>
<dbReference type="GO" id="GO:0008270">
    <property type="term" value="F:zinc ion binding"/>
    <property type="evidence" value="ECO:0007669"/>
    <property type="project" value="UniProtKB-UniRule"/>
</dbReference>
<dbReference type="PROSITE" id="PS50880">
    <property type="entry name" value="TOPRIM"/>
    <property type="match status" value="1"/>
</dbReference>
<dbReference type="GO" id="GO:1990077">
    <property type="term" value="C:primosome complex"/>
    <property type="evidence" value="ECO:0007669"/>
    <property type="project" value="UniProtKB-KW"/>
</dbReference>
<dbReference type="PANTHER" id="PTHR30313:SF2">
    <property type="entry name" value="DNA PRIMASE"/>
    <property type="match status" value="1"/>
</dbReference>
<protein>
    <recommendedName>
        <fullName evidence="12 13">DNA primase</fullName>
        <ecNumber evidence="12">2.7.7.101</ecNumber>
    </recommendedName>
</protein>
<dbReference type="InterPro" id="IPR037068">
    <property type="entry name" value="DNA_primase_core_N_sf"/>
</dbReference>
<dbReference type="InterPro" id="IPR006295">
    <property type="entry name" value="DNA_primase_DnaG"/>
</dbReference>
<dbReference type="SUPFAM" id="SSF57783">
    <property type="entry name" value="Zinc beta-ribbon"/>
    <property type="match status" value="1"/>
</dbReference>
<dbReference type="InterPro" id="IPR050219">
    <property type="entry name" value="DnaG_primase"/>
</dbReference>
<evidence type="ECO:0000256" key="12">
    <source>
        <dbReference type="HAMAP-Rule" id="MF_00974"/>
    </source>
</evidence>
<name>A0A2H0YUM4_9BACT</name>
<dbReference type="Pfam" id="PF10410">
    <property type="entry name" value="DnaB_bind"/>
    <property type="match status" value="1"/>
</dbReference>
<comment type="catalytic activity">
    <reaction evidence="12">
        <text>ssDNA + n NTP = ssDNA/pppN(pN)n-1 hybrid + (n-1) diphosphate.</text>
        <dbReference type="EC" id="2.7.7.101"/>
    </reaction>
</comment>
<comment type="subunit">
    <text evidence="12">Monomer. Interacts with DnaB.</text>
</comment>